<protein>
    <submittedName>
        <fullName evidence="2">Uncharacterized protein</fullName>
    </submittedName>
</protein>
<name>S4AQL6_9ACTN</name>
<proteinExistence type="predicted"/>
<evidence type="ECO:0000313" key="3">
    <source>
        <dbReference type="Proteomes" id="UP000014629"/>
    </source>
</evidence>
<gene>
    <name evidence="2" type="ORF">STRAU_3173</name>
</gene>
<dbReference type="EMBL" id="AOPZ01000139">
    <property type="protein sequence ID" value="EPH43777.1"/>
    <property type="molecule type" value="Genomic_DNA"/>
</dbReference>
<sequence>MGHDGYLRGLPGRGALPGGGAEGGRGWWCLRSVRVGARMAAFRGKYGVDHIYRIH</sequence>
<keyword evidence="3" id="KW-1185">Reference proteome</keyword>
<evidence type="ECO:0000313" key="2">
    <source>
        <dbReference type="EMBL" id="EPH43777.1"/>
    </source>
</evidence>
<organism evidence="2 3">
    <name type="scientific">Streptomyces aurantiacus JA 4570</name>
    <dbReference type="NCBI Taxonomy" id="1286094"/>
    <lineage>
        <taxon>Bacteria</taxon>
        <taxon>Bacillati</taxon>
        <taxon>Actinomycetota</taxon>
        <taxon>Actinomycetes</taxon>
        <taxon>Kitasatosporales</taxon>
        <taxon>Streptomycetaceae</taxon>
        <taxon>Streptomyces</taxon>
        <taxon>Streptomyces aurantiacus group</taxon>
    </lineage>
</organism>
<reference evidence="2 3" key="1">
    <citation type="submission" date="2013-02" db="EMBL/GenBank/DDBJ databases">
        <title>Draft Genome Sequence of Streptomyces aurantiacus, Which Produces Setomimycin.</title>
        <authorList>
            <person name="Gruening B.A."/>
            <person name="Praeg A."/>
            <person name="Erxleben A."/>
            <person name="Guenther S."/>
            <person name="Mueller M."/>
        </authorList>
    </citation>
    <scope>NUCLEOTIDE SEQUENCE [LARGE SCALE GENOMIC DNA]</scope>
    <source>
        <strain evidence="2 3">JA 4570</strain>
    </source>
</reference>
<feature type="compositionally biased region" description="Gly residues" evidence="1">
    <location>
        <begin position="11"/>
        <end position="25"/>
    </location>
</feature>
<feature type="region of interest" description="Disordered" evidence="1">
    <location>
        <begin position="1"/>
        <end position="25"/>
    </location>
</feature>
<comment type="caution">
    <text evidence="2">The sequence shown here is derived from an EMBL/GenBank/DDBJ whole genome shotgun (WGS) entry which is preliminary data.</text>
</comment>
<accession>S4AQL6</accession>
<dbReference type="AlphaFoldDB" id="S4AQL6"/>
<dbReference type="Proteomes" id="UP000014629">
    <property type="component" value="Unassembled WGS sequence"/>
</dbReference>
<evidence type="ECO:0000256" key="1">
    <source>
        <dbReference type="SAM" id="MobiDB-lite"/>
    </source>
</evidence>